<dbReference type="InterPro" id="IPR051044">
    <property type="entry name" value="MAG_DAG_Lipase"/>
</dbReference>
<evidence type="ECO:0000259" key="1">
    <source>
        <dbReference type="Pfam" id="PF12146"/>
    </source>
</evidence>
<dbReference type="Gene3D" id="3.40.50.1820">
    <property type="entry name" value="alpha/beta hydrolase"/>
    <property type="match status" value="1"/>
</dbReference>
<protein>
    <submittedName>
        <fullName evidence="2">Alpha-beta hydrolase superfamily lysophospholipase</fullName>
    </submittedName>
</protein>
<dbReference type="RefSeq" id="WP_183409976.1">
    <property type="nucleotide sequence ID" value="NZ_JACHWY010000001.1"/>
</dbReference>
<reference evidence="2 3" key="1">
    <citation type="submission" date="2020-08" db="EMBL/GenBank/DDBJ databases">
        <title>Genomic Encyclopedia of Type Strains, Phase III (KMG-III): the genomes of soil and plant-associated and newly described type strains.</title>
        <authorList>
            <person name="Whitman W."/>
        </authorList>
    </citation>
    <scope>NUCLEOTIDE SEQUENCE [LARGE SCALE GENOMIC DNA]</scope>
    <source>
        <strain evidence="2 3">CECT 8654</strain>
    </source>
</reference>
<feature type="domain" description="Serine aminopeptidase S33" evidence="1">
    <location>
        <begin position="71"/>
        <end position="299"/>
    </location>
</feature>
<dbReference type="EMBL" id="JACHWY010000001">
    <property type="protein sequence ID" value="MBB3047346.1"/>
    <property type="molecule type" value="Genomic_DNA"/>
</dbReference>
<sequence>MSDWVSLAVSNRDTLNLPRLAAAEDSTPLADAYFQFYGIDFENRYEGLKHHFGVFDSAGFEIAAHVFIPPQAKKTAWLYHGFYDHAGLFKHAIDYCLQRNWAVVVYDLPGHGLSTGKPAEIDSFDQYLQVLRDAFAAAACFDLPATRIAMAQSTGGAILMTYLLQGGEAFEHAVLLAPLVRPKGWRLGKPLHHLIGRRIASLPRRWAENSGDAEFCAWLREADALQCGVLPMSWVNALKHWERAFHRLPTSPVSVLVVQGDADATVDWRFNLPVIRKHFPEARICQLEGARHHLVNESEGIREQIWAQVDEYLMPDQLSS</sequence>
<dbReference type="Pfam" id="PF12146">
    <property type="entry name" value="Hydrolase_4"/>
    <property type="match status" value="1"/>
</dbReference>
<dbReference type="AlphaFoldDB" id="A0A7W4W4K3"/>
<comment type="caution">
    <text evidence="2">The sequence shown here is derived from an EMBL/GenBank/DDBJ whole genome shotgun (WGS) entry which is preliminary data.</text>
</comment>
<keyword evidence="2" id="KW-0378">Hydrolase</keyword>
<dbReference type="InterPro" id="IPR029058">
    <property type="entry name" value="AB_hydrolase_fold"/>
</dbReference>
<dbReference type="Proteomes" id="UP000537130">
    <property type="component" value="Unassembled WGS sequence"/>
</dbReference>
<dbReference type="InterPro" id="IPR022742">
    <property type="entry name" value="Hydrolase_4"/>
</dbReference>
<keyword evidence="3" id="KW-1185">Reference proteome</keyword>
<name>A0A7W4W4K3_9GAMM</name>
<gene>
    <name evidence="2" type="ORF">FHR99_001582</name>
</gene>
<dbReference type="SUPFAM" id="SSF53474">
    <property type="entry name" value="alpha/beta-Hydrolases"/>
    <property type="match status" value="1"/>
</dbReference>
<organism evidence="2 3">
    <name type="scientific">Litorivivens lipolytica</name>
    <dbReference type="NCBI Taxonomy" id="1524264"/>
    <lineage>
        <taxon>Bacteria</taxon>
        <taxon>Pseudomonadati</taxon>
        <taxon>Pseudomonadota</taxon>
        <taxon>Gammaproteobacteria</taxon>
        <taxon>Litorivivens</taxon>
    </lineage>
</organism>
<proteinExistence type="predicted"/>
<evidence type="ECO:0000313" key="3">
    <source>
        <dbReference type="Proteomes" id="UP000537130"/>
    </source>
</evidence>
<dbReference type="GO" id="GO:0016787">
    <property type="term" value="F:hydrolase activity"/>
    <property type="evidence" value="ECO:0007669"/>
    <property type="project" value="UniProtKB-KW"/>
</dbReference>
<evidence type="ECO:0000313" key="2">
    <source>
        <dbReference type="EMBL" id="MBB3047346.1"/>
    </source>
</evidence>
<accession>A0A7W4W4K3</accession>
<dbReference type="PANTHER" id="PTHR11614">
    <property type="entry name" value="PHOSPHOLIPASE-RELATED"/>
    <property type="match status" value="1"/>
</dbReference>